<dbReference type="RefSeq" id="WP_258844299.1">
    <property type="nucleotide sequence ID" value="NZ_JANUGX010000004.1"/>
</dbReference>
<comment type="caution">
    <text evidence="2">The sequence shown here is derived from an EMBL/GenBank/DDBJ whole genome shotgun (WGS) entry which is preliminary data.</text>
</comment>
<dbReference type="Pfam" id="PF01584">
    <property type="entry name" value="CheW"/>
    <property type="match status" value="1"/>
</dbReference>
<dbReference type="Gene3D" id="2.30.30.40">
    <property type="entry name" value="SH3 Domains"/>
    <property type="match status" value="1"/>
</dbReference>
<dbReference type="Proteomes" id="UP001205560">
    <property type="component" value="Unassembled WGS sequence"/>
</dbReference>
<dbReference type="InterPro" id="IPR002545">
    <property type="entry name" value="CheW-lke_dom"/>
</dbReference>
<dbReference type="SMART" id="SM00260">
    <property type="entry name" value="CheW"/>
    <property type="match status" value="1"/>
</dbReference>
<dbReference type="PANTHER" id="PTHR22617:SF43">
    <property type="entry name" value="PROTEIN PILI"/>
    <property type="match status" value="1"/>
</dbReference>
<sequence length="169" mass="18077">MATLDPAARRLRLRQYQEELLERMQAARTGSGARTHQLGVEIGGERYLLDLLEAGEIVPVPPLTSVPLTQPWYLGLANIRGSLVGVVDLARFFGLQESAAAPGPAARLVTFSPSLGMPCGFLAARVHGLRQAAEMTPSAGRLIDADGHAWTPLALAALAQDERFLQVGL</sequence>
<dbReference type="PANTHER" id="PTHR22617">
    <property type="entry name" value="CHEMOTAXIS SENSOR HISTIDINE KINASE-RELATED"/>
    <property type="match status" value="1"/>
</dbReference>
<dbReference type="Gene3D" id="2.40.50.180">
    <property type="entry name" value="CheA-289, Domain 4"/>
    <property type="match status" value="1"/>
</dbReference>
<evidence type="ECO:0000313" key="3">
    <source>
        <dbReference type="Proteomes" id="UP001205560"/>
    </source>
</evidence>
<evidence type="ECO:0000313" key="2">
    <source>
        <dbReference type="EMBL" id="MCS0588533.1"/>
    </source>
</evidence>
<protein>
    <submittedName>
        <fullName evidence="2">Chemotaxis protein CheW</fullName>
    </submittedName>
</protein>
<dbReference type="InterPro" id="IPR039315">
    <property type="entry name" value="CheW"/>
</dbReference>
<gene>
    <name evidence="2" type="ORF">NX782_04890</name>
</gene>
<dbReference type="EMBL" id="JANUGX010000004">
    <property type="protein sequence ID" value="MCS0588533.1"/>
    <property type="molecule type" value="Genomic_DNA"/>
</dbReference>
<reference evidence="2 3" key="1">
    <citation type="submission" date="2022-08" db="EMBL/GenBank/DDBJ databases">
        <title>Reclassification of Massilia species as members of the genera Telluria, Duganella, Pseudoduganella, Mokoshia gen. nov. and Zemynaea gen. nov. using orthogonal and non-orthogonal genome-based approaches.</title>
        <authorList>
            <person name="Bowman J.P."/>
        </authorList>
    </citation>
    <scope>NUCLEOTIDE SEQUENCE [LARGE SCALE GENOMIC DNA]</scope>
    <source>
        <strain evidence="2 3">LMG 28164</strain>
    </source>
</reference>
<dbReference type="InterPro" id="IPR036061">
    <property type="entry name" value="CheW-like_dom_sf"/>
</dbReference>
<organism evidence="2 3">
    <name type="scientific">Massilia norwichensis</name>
    <dbReference type="NCBI Taxonomy" id="1442366"/>
    <lineage>
        <taxon>Bacteria</taxon>
        <taxon>Pseudomonadati</taxon>
        <taxon>Pseudomonadota</taxon>
        <taxon>Betaproteobacteria</taxon>
        <taxon>Burkholderiales</taxon>
        <taxon>Oxalobacteraceae</taxon>
        <taxon>Telluria group</taxon>
        <taxon>Massilia</taxon>
    </lineage>
</organism>
<feature type="domain" description="CheW-like" evidence="1">
    <location>
        <begin position="34"/>
        <end position="169"/>
    </location>
</feature>
<evidence type="ECO:0000259" key="1">
    <source>
        <dbReference type="PROSITE" id="PS50851"/>
    </source>
</evidence>
<proteinExistence type="predicted"/>
<dbReference type="SUPFAM" id="SSF50341">
    <property type="entry name" value="CheW-like"/>
    <property type="match status" value="1"/>
</dbReference>
<name>A0ABT2A2W5_9BURK</name>
<accession>A0ABT2A2W5</accession>
<dbReference type="PROSITE" id="PS50851">
    <property type="entry name" value="CHEW"/>
    <property type="match status" value="1"/>
</dbReference>
<keyword evidence="3" id="KW-1185">Reference proteome</keyword>